<accession>A0A090KDX1</accession>
<protein>
    <submittedName>
        <fullName evidence="4 5">Fimbrial protein (Pilin) PilA-like</fullName>
    </submittedName>
</protein>
<dbReference type="PROSITE" id="PS00409">
    <property type="entry name" value="PROKAR_NTER_METHYL"/>
    <property type="match status" value="1"/>
</dbReference>
<dbReference type="SUPFAM" id="SSF54523">
    <property type="entry name" value="Pili subunits"/>
    <property type="match status" value="1"/>
</dbReference>
<gene>
    <name evidence="4" type="ORF">MT2528_2299</name>
    <name evidence="5" type="ORF">NVI5450_2499</name>
</gene>
<keyword evidence="6" id="KW-1185">Reference proteome</keyword>
<dbReference type="GO" id="GO:0043107">
    <property type="term" value="P:type IV pilus-dependent motility"/>
    <property type="evidence" value="ECO:0007669"/>
    <property type="project" value="TreeGrafter"/>
</dbReference>
<evidence type="ECO:0000256" key="2">
    <source>
        <dbReference type="ARBA" id="ARBA00022481"/>
    </source>
</evidence>
<dbReference type="InterPro" id="IPR045584">
    <property type="entry name" value="Pilin-like"/>
</dbReference>
<dbReference type="PANTHER" id="PTHR30093:SF34">
    <property type="entry name" value="PREPILIN PEPTIDASE-DEPENDENT PROTEIN D"/>
    <property type="match status" value="1"/>
</dbReference>
<reference evidence="5 7" key="2">
    <citation type="submission" date="2016-11" db="EMBL/GenBank/DDBJ databases">
        <authorList>
            <person name="Jaros S."/>
            <person name="Januszkiewicz K."/>
            <person name="Wedrychowicz H."/>
        </authorList>
    </citation>
    <scope>NUCLEOTIDE SEQUENCE [LARGE SCALE GENOMIC DNA]</scope>
    <source>
        <strain evidence="5">NVI 5450</strain>
    </source>
</reference>
<keyword evidence="2" id="KW-0488">Methylation</keyword>
<evidence type="ECO:0000313" key="6">
    <source>
        <dbReference type="Proteomes" id="UP000182660"/>
    </source>
</evidence>
<dbReference type="STRING" id="80854.MVIS_4170"/>
<evidence type="ECO:0000256" key="3">
    <source>
        <dbReference type="SAM" id="Phobius"/>
    </source>
</evidence>
<evidence type="ECO:0000256" key="1">
    <source>
        <dbReference type="ARBA" id="ARBA00005233"/>
    </source>
</evidence>
<dbReference type="Proteomes" id="UP000182660">
    <property type="component" value="Unassembled WGS sequence"/>
</dbReference>
<organism evidence="5 7">
    <name type="scientific">Moritella viscosa</name>
    <dbReference type="NCBI Taxonomy" id="80854"/>
    <lineage>
        <taxon>Bacteria</taxon>
        <taxon>Pseudomonadati</taxon>
        <taxon>Pseudomonadota</taxon>
        <taxon>Gammaproteobacteria</taxon>
        <taxon>Alteromonadales</taxon>
        <taxon>Moritellaceae</taxon>
        <taxon>Moritella</taxon>
    </lineage>
</organism>
<dbReference type="KEGG" id="mvs:MVIS_4170"/>
<keyword evidence="3" id="KW-0812">Transmembrane</keyword>
<proteinExistence type="inferred from homology"/>
<reference evidence="4 6" key="1">
    <citation type="submission" date="2016-11" db="EMBL/GenBank/DDBJ databases">
        <authorList>
            <person name="Klemetsen T."/>
        </authorList>
    </citation>
    <scope>NUCLEOTIDE SEQUENCE [LARGE SCALE GENOMIC DNA]</scope>
    <source>
        <strain evidence="4">MT 2528</strain>
    </source>
</reference>
<sequence length="151" mass="16072">MRVQQKAQQQGFTLVELMIVVAIIAILAGIALPEYQKYVIKARQAQYITVADTYKIPLAICYSETSKISGCDSYDLMPAAITASNSVSTEIKTLSVDASTGVINVLTNDVGVTYALTPTLQGGKLTWGAKTACASTSKDLCFGGTEVTHVE</sequence>
<evidence type="ECO:0000313" key="5">
    <source>
        <dbReference type="EMBL" id="SGZ02011.1"/>
    </source>
</evidence>
<dbReference type="EMBL" id="FPLJ01000052">
    <property type="protein sequence ID" value="SGY92033.1"/>
    <property type="molecule type" value="Genomic_DNA"/>
</dbReference>
<keyword evidence="3" id="KW-1133">Transmembrane helix</keyword>
<keyword evidence="3" id="KW-0472">Membrane</keyword>
<dbReference type="HOGENOM" id="CLU_091705_4_0_6"/>
<dbReference type="NCBIfam" id="TIGR02532">
    <property type="entry name" value="IV_pilin_GFxxxE"/>
    <property type="match status" value="1"/>
</dbReference>
<dbReference type="OrthoDB" id="5918848at2"/>
<dbReference type="RefSeq" id="WP_045112104.1">
    <property type="nucleotide sequence ID" value="NZ_CAWQZC010000139.1"/>
</dbReference>
<dbReference type="GeneID" id="80402760"/>
<dbReference type="GO" id="GO:0044096">
    <property type="term" value="C:type IV pilus"/>
    <property type="evidence" value="ECO:0007669"/>
    <property type="project" value="TreeGrafter"/>
</dbReference>
<comment type="similarity">
    <text evidence="1">Belongs to the N-Me-Phe pilin family.</text>
</comment>
<feature type="transmembrane region" description="Helical" evidence="3">
    <location>
        <begin position="12"/>
        <end position="32"/>
    </location>
</feature>
<dbReference type="PANTHER" id="PTHR30093">
    <property type="entry name" value="GENERAL SECRETION PATHWAY PROTEIN G"/>
    <property type="match status" value="1"/>
</dbReference>
<dbReference type="EMBL" id="FPLD01000066">
    <property type="protein sequence ID" value="SGZ02011.1"/>
    <property type="molecule type" value="Genomic_DNA"/>
</dbReference>
<dbReference type="Pfam" id="PF07963">
    <property type="entry name" value="N_methyl"/>
    <property type="match status" value="1"/>
</dbReference>
<dbReference type="AlphaFoldDB" id="A0A090KDX1"/>
<evidence type="ECO:0000313" key="7">
    <source>
        <dbReference type="Proteomes" id="UP000183794"/>
    </source>
</evidence>
<name>A0A090KDX1_9GAMM</name>
<dbReference type="InterPro" id="IPR012902">
    <property type="entry name" value="N_methyl_site"/>
</dbReference>
<dbReference type="PATRIC" id="fig|80854.5.peg.4423"/>
<dbReference type="Proteomes" id="UP000183794">
    <property type="component" value="Unassembled WGS sequence"/>
</dbReference>
<evidence type="ECO:0000313" key="4">
    <source>
        <dbReference type="EMBL" id="SGY92033.1"/>
    </source>
</evidence>
<dbReference type="Gene3D" id="3.30.700.10">
    <property type="entry name" value="Glycoprotein, Type 4 Pilin"/>
    <property type="match status" value="1"/>
</dbReference>